<gene>
    <name evidence="3" type="ORF">CALCODRAFT_463966</name>
</gene>
<accession>A0A165J954</accession>
<feature type="domain" description="Peptide N-acetyl-beta-D-glucosaminyl asparaginase amidase A N-terminal" evidence="2">
    <location>
        <begin position="80"/>
        <end position="398"/>
    </location>
</feature>
<evidence type="ECO:0000259" key="2">
    <source>
        <dbReference type="Pfam" id="PF12222"/>
    </source>
</evidence>
<dbReference type="Pfam" id="PF12222">
    <property type="entry name" value="PNGaseA"/>
    <property type="match status" value="1"/>
</dbReference>
<evidence type="ECO:0000313" key="4">
    <source>
        <dbReference type="Proteomes" id="UP000076842"/>
    </source>
</evidence>
<dbReference type="Proteomes" id="UP000076842">
    <property type="component" value="Unassembled WGS sequence"/>
</dbReference>
<dbReference type="OrthoDB" id="1612078at2759"/>
<dbReference type="AlphaFoldDB" id="A0A165J954"/>
<dbReference type="InParanoid" id="A0A165J954"/>
<reference evidence="3 4" key="1">
    <citation type="journal article" date="2016" name="Mol. Biol. Evol.">
        <title>Comparative Genomics of Early-Diverging Mushroom-Forming Fungi Provides Insights into the Origins of Lignocellulose Decay Capabilities.</title>
        <authorList>
            <person name="Nagy L.G."/>
            <person name="Riley R."/>
            <person name="Tritt A."/>
            <person name="Adam C."/>
            <person name="Daum C."/>
            <person name="Floudas D."/>
            <person name="Sun H."/>
            <person name="Yadav J.S."/>
            <person name="Pangilinan J."/>
            <person name="Larsson K.H."/>
            <person name="Matsuura K."/>
            <person name="Barry K."/>
            <person name="Labutti K."/>
            <person name="Kuo R."/>
            <person name="Ohm R.A."/>
            <person name="Bhattacharya S.S."/>
            <person name="Shirouzu T."/>
            <person name="Yoshinaga Y."/>
            <person name="Martin F.M."/>
            <person name="Grigoriev I.V."/>
            <person name="Hibbett D.S."/>
        </authorList>
    </citation>
    <scope>NUCLEOTIDE SEQUENCE [LARGE SCALE GENOMIC DNA]</scope>
    <source>
        <strain evidence="3 4">HHB12733</strain>
    </source>
</reference>
<protein>
    <recommendedName>
        <fullName evidence="2">Peptide N-acetyl-beta-D-glucosaminyl asparaginase amidase A N-terminal domain-containing protein</fullName>
    </recommendedName>
</protein>
<sequence>MLRVSFLGLILCLATKCASSQPFQKVAASKVLSSNDDIGAIKPSPQVVWLAHESVYPNNVAQTAPLVDFQVQQPPATPPTQACEHVLMTHSFANSYGQPGVATYTPPADCGPIGDWAAISLNFTCTSQGVQYDRLAILSLSSTEIWRSSTAEPTSYGIIFTALKDVTRYSALFAQPGELVFDIGNLLSEDLGLTGVYNATLTATFYAPALGWPKTQKADQIIPLGNPGATSDPLFSVPPGGNTTVTLPRNVAQAYVEIFASGNSEEEFWYTNVADQYYNSLPADTTYQDGPFREVRLLIDGVVAGAAFPYPVVFTGGILPTLWRPISAYGSFDQPTYYIDITPFLGTLSDGQEHVFTLDVVSAETDHAINGNWYLSGNIQLQLASSNIPTTGKILNYNVAPYAQPSVSGVVAPNGDVNVTVKASRYVEITAEIITNGYLANVVTWTQSLEYTNFQAYLDDVTVELVDQTSSGTSRSTHNGVQVLYDGFNYPFYMDYYLVTIGNDSGWYASIDHSYDRAFLPSPLIPESTISTHQYGAGVYLYDSDGYFTYANGTTTEDFSYSSSIGDTYTRAVTAVNSNITSDQIGGSLANTGSWWTGWGVFGAPAGTRGAGTSYVGRTFGPVKLGVHIDK</sequence>
<name>A0A165J954_9BASI</name>
<feature type="signal peptide" evidence="1">
    <location>
        <begin position="1"/>
        <end position="20"/>
    </location>
</feature>
<dbReference type="PANTHER" id="PTHR31104">
    <property type="entry name" value="PEPTIDE-N4-(N-ACETYL-BETA-GLUCOSAMINYL)ASPARAGINE AMIDASE A PROTEIN"/>
    <property type="match status" value="1"/>
</dbReference>
<keyword evidence="4" id="KW-1185">Reference proteome</keyword>
<dbReference type="InterPro" id="IPR056948">
    <property type="entry name" value="PNGaseA_N"/>
</dbReference>
<organism evidence="3 4">
    <name type="scientific">Calocera cornea HHB12733</name>
    <dbReference type="NCBI Taxonomy" id="1353952"/>
    <lineage>
        <taxon>Eukaryota</taxon>
        <taxon>Fungi</taxon>
        <taxon>Dikarya</taxon>
        <taxon>Basidiomycota</taxon>
        <taxon>Agaricomycotina</taxon>
        <taxon>Dacrymycetes</taxon>
        <taxon>Dacrymycetales</taxon>
        <taxon>Dacrymycetaceae</taxon>
        <taxon>Calocera</taxon>
    </lineage>
</organism>
<feature type="chain" id="PRO_5007859852" description="Peptide N-acetyl-beta-D-glucosaminyl asparaginase amidase A N-terminal domain-containing protein" evidence="1">
    <location>
        <begin position="21"/>
        <end position="631"/>
    </location>
</feature>
<dbReference type="EMBL" id="KV423922">
    <property type="protein sequence ID" value="KZT61538.1"/>
    <property type="molecule type" value="Genomic_DNA"/>
</dbReference>
<evidence type="ECO:0000313" key="3">
    <source>
        <dbReference type="EMBL" id="KZT61538.1"/>
    </source>
</evidence>
<dbReference type="Pfam" id="PF25156">
    <property type="entry name" value="PNGase_A_C"/>
    <property type="match status" value="1"/>
</dbReference>
<keyword evidence="1" id="KW-0732">Signal</keyword>
<dbReference type="InterPro" id="IPR021102">
    <property type="entry name" value="PNGase_A"/>
</dbReference>
<evidence type="ECO:0000256" key="1">
    <source>
        <dbReference type="SAM" id="SignalP"/>
    </source>
</evidence>
<proteinExistence type="predicted"/>